<keyword evidence="2 5" id="KW-0812">Transmembrane</keyword>
<evidence type="ECO:0000256" key="3">
    <source>
        <dbReference type="ARBA" id="ARBA00022989"/>
    </source>
</evidence>
<comment type="subcellular location">
    <subcellularLocation>
        <location evidence="1">Membrane</location>
        <topology evidence="1">Single-pass membrane protein</topology>
    </subcellularLocation>
</comment>
<proteinExistence type="predicted"/>
<evidence type="ECO:0000313" key="7">
    <source>
        <dbReference type="EMBL" id="MBW4866723.1"/>
    </source>
</evidence>
<dbReference type="InterPro" id="IPR007452">
    <property type="entry name" value="TamB_C"/>
</dbReference>
<dbReference type="Pfam" id="PF04357">
    <property type="entry name" value="TamB"/>
    <property type="match status" value="1"/>
</dbReference>
<reference evidence="7" key="1">
    <citation type="submission" date="2021-07" db="EMBL/GenBank/DDBJ databases">
        <title>Genomic diversity and antimicrobial resistance of Prevotella spp. isolated from chronic lung disease airways.</title>
        <authorList>
            <person name="Webb K.A."/>
            <person name="Olagoke O.S."/>
            <person name="Baird T."/>
            <person name="Neill J."/>
            <person name="Pham A."/>
            <person name="Wells T.J."/>
            <person name="Ramsay K.A."/>
            <person name="Bell S.C."/>
            <person name="Sarovich D.S."/>
            <person name="Price E.P."/>
        </authorList>
    </citation>
    <scope>NUCLEOTIDE SEQUENCE</scope>
    <source>
        <strain evidence="7">SCHI0047.S.3</strain>
    </source>
</reference>
<evidence type="ECO:0000256" key="2">
    <source>
        <dbReference type="ARBA" id="ARBA00022692"/>
    </source>
</evidence>
<gene>
    <name evidence="7" type="ORF">KZY68_12095</name>
</gene>
<keyword evidence="3 5" id="KW-1133">Transmembrane helix</keyword>
<organism evidence="7 8">
    <name type="scientific">Segatella salivae</name>
    <dbReference type="NCBI Taxonomy" id="228604"/>
    <lineage>
        <taxon>Bacteria</taxon>
        <taxon>Pseudomonadati</taxon>
        <taxon>Bacteroidota</taxon>
        <taxon>Bacteroidia</taxon>
        <taxon>Bacteroidales</taxon>
        <taxon>Prevotellaceae</taxon>
        <taxon>Segatella</taxon>
    </lineage>
</organism>
<evidence type="ECO:0000256" key="4">
    <source>
        <dbReference type="ARBA" id="ARBA00023136"/>
    </source>
</evidence>
<evidence type="ECO:0000259" key="6">
    <source>
        <dbReference type="Pfam" id="PF04357"/>
    </source>
</evidence>
<dbReference type="PANTHER" id="PTHR36985">
    <property type="entry name" value="TRANSLOCATION AND ASSEMBLY MODULE SUBUNIT TAMB"/>
    <property type="match status" value="1"/>
</dbReference>
<dbReference type="PANTHER" id="PTHR36985:SF1">
    <property type="entry name" value="TRANSLOCATION AND ASSEMBLY MODULE SUBUNIT TAMB"/>
    <property type="match status" value="1"/>
</dbReference>
<evidence type="ECO:0000313" key="8">
    <source>
        <dbReference type="Proteomes" id="UP001196873"/>
    </source>
</evidence>
<dbReference type="GO" id="GO:0009306">
    <property type="term" value="P:protein secretion"/>
    <property type="evidence" value="ECO:0007669"/>
    <property type="project" value="InterPro"/>
</dbReference>
<name>A0AAW4NNY3_9BACT</name>
<evidence type="ECO:0000256" key="5">
    <source>
        <dbReference type="SAM" id="Phobius"/>
    </source>
</evidence>
<protein>
    <submittedName>
        <fullName evidence="7">Translocation/assembly module TamB</fullName>
    </submittedName>
</protein>
<comment type="caution">
    <text evidence="7">The sequence shown here is derived from an EMBL/GenBank/DDBJ whole genome shotgun (WGS) entry which is preliminary data.</text>
</comment>
<keyword evidence="4 5" id="KW-0472">Membrane</keyword>
<sequence length="1544" mass="173929">MTKKIKWAIAIVATPFILFALLALLFYFPPFQNWAVQHVASYASKKMKMEISVDRVKLEFPLNLGIEGVKAIRQNDSLPQVKDTIADVHKIVADVQLFPLLHEKVEINELAVNDMKVNTSNFIHEARVKGHVGRLEVKAHGIDLAAEKLRVNGVHLRDAQLDVALSDTVKKDTAKTENFWKINVDKLQIQRSAVTVHMPGDTLKVQVYMGKTYAEKGYFDLFKGLYQVNTFDWEKGILRYDNNFKPHIKGLDYNHIALSDVTMRVDSLRYMGSDLSLLLRKCAFKEQSGLAVSALQGKVSMDSLQLRLPDLYFKTPSSELQAKVKLDLNAFDVHPGVFELQMKGAFGKADLMPFMSALPREMRQRWPNRRLAIRGNVYGNLQHLQLKNVAISLPNVLHLRGKGTLWNLTTPKQLRGDMVLHAKTGRLDMVTAMLSRSVRQTVNIPNNMGVDGRFRFTMQRYEGCFVVQQGQGRVKVDGSFDAQRMAYQAKLLAHRFPIQHFVPRMNLSAFTGNINVRGVGTDIKSPRTHITAKAQIQNFRYDKYLLDHIAADATISHGVAKAVIHSQNPLLKGDIELEALLNRRALKGNVSCNLSHADLYGLHLMDTPFAGSLKARLDFASDFKYTHRLTGFIGNLVIDDKNKIYHAGDITLDVATRRDSTHAVVNCGDFQLHLEGHGYYDRLLSESQHFMKELQRQLKNRKINQVMLRKRLPNARLFLRSGKDNFFVHMLNRYGYQFARANVDMYSSPILGLNGNLQIDSLIADSMQLDTIKFRIRSDHDEFNYQAQVINNKENPQYVFHAVADGRLNERGSYLRTKLYDADNKLGVDVALLAELEHRSIRFSVADAHPILGYKNFTVNDSNYVLLSDDRRVSANVELRSTDGMGLKVYTNDENLDALQDVTISLHQFQLHDILSVVPYMPNISGILDGDYHLIQTKDELSVSSDMTIHRLIYENCPMGDIGTEFVYMPKHDGSHVVDGLLTQNGHEIALINGSYRSGGKGNIDAKITLERTPLSLVNGFIPQQLIGFKGTAEGSLSLKGTLKNPNVNGEVYLDSAYLVSVPYGIEMRFDNDPVTITNSKLLFENFQMYSHNNSPLIMSGFFDFSNLDRMSMNVRMQALNFLLIDAEESARSEAFGKAFVNFFAQMSGPIDNLSMRGKLDVLGSTDMTYILKDSPLTTDNQLDELVKFTDFKDAKTLVVTRPPLTGFNMDLTMNISSSAHILCALNSDKSNYVDLMGGGDLRMQYNTVDNLRLTGRYTLSNGEMKYSLPVIPQKTFTIQDGSYIEFNGDPMNPKLNITATEKNKATVSSNGSAGRSVEFDCGVKISKTLNDMGLEFIIDAPEDMEVENQLNTMGKEARGKVAVTMLTTGMYLTDGNTNAFSMNSALSAFLQSQINGIAGNALRTLDLSFGVDNTMDGSGNQHTDYSFKFAKRLWNNRLRIIVGGKLSTGQDALNQNETFFSNVSLEYRLNDAASKYLRVFYDRDSYDWLDGDMGQYGAGFIWRRKVLHFRDLFRFKEAKTELPIIPKKSPVETQTKPESDEKN</sequence>
<dbReference type="EMBL" id="JAHXRF010000020">
    <property type="protein sequence ID" value="MBW4866723.1"/>
    <property type="molecule type" value="Genomic_DNA"/>
</dbReference>
<accession>A0AAW4NNY3</accession>
<feature type="transmembrane region" description="Helical" evidence="5">
    <location>
        <begin position="7"/>
        <end position="28"/>
    </location>
</feature>
<dbReference type="GO" id="GO:0005886">
    <property type="term" value="C:plasma membrane"/>
    <property type="evidence" value="ECO:0007669"/>
    <property type="project" value="InterPro"/>
</dbReference>
<evidence type="ECO:0000256" key="1">
    <source>
        <dbReference type="ARBA" id="ARBA00004167"/>
    </source>
</evidence>
<dbReference type="Proteomes" id="UP001196873">
    <property type="component" value="Unassembled WGS sequence"/>
</dbReference>
<feature type="domain" description="Translocation and assembly module TamB C-terminal" evidence="6">
    <location>
        <begin position="1092"/>
        <end position="1504"/>
    </location>
</feature>
<dbReference type="RefSeq" id="WP_219427478.1">
    <property type="nucleotide sequence ID" value="NZ_JAHXRD010000005.1"/>
</dbReference>